<dbReference type="Pfam" id="PF06429">
    <property type="entry name" value="Flg_bbr_C"/>
    <property type="match status" value="1"/>
</dbReference>
<keyword evidence="7" id="KW-1185">Reference proteome</keyword>
<comment type="caution">
    <text evidence="6">The sequence shown here is derived from an EMBL/GenBank/DDBJ whole genome shotgun (WGS) entry which is preliminary data.</text>
</comment>
<gene>
    <name evidence="6" type="ORF">B2M26_11500</name>
</gene>
<name>A0A1V4ES26_9BACL</name>
<comment type="similarity">
    <text evidence="1 2">Belongs to the flagella basal body rod proteins family.</text>
</comment>
<dbReference type="Proteomes" id="UP000190229">
    <property type="component" value="Unassembled WGS sequence"/>
</dbReference>
<dbReference type="PANTHER" id="PTHR30435:SF19">
    <property type="entry name" value="FLAGELLAR BASAL-BODY ROD PROTEIN FLGG"/>
    <property type="match status" value="1"/>
</dbReference>
<reference evidence="6 7" key="1">
    <citation type="submission" date="2017-02" db="EMBL/GenBank/DDBJ databases">
        <title>Draft genome of Acidibacillus ferrooxidans Huett2.</title>
        <authorList>
            <person name="Schopf S."/>
        </authorList>
    </citation>
    <scope>NUCLEOTIDE SEQUENCE [LARGE SCALE GENOMIC DNA]</scope>
    <source>
        <strain evidence="6 7">Huett2</strain>
    </source>
</reference>
<dbReference type="Pfam" id="PF22692">
    <property type="entry name" value="LlgE_F_G_D1"/>
    <property type="match status" value="1"/>
</dbReference>
<evidence type="ECO:0000313" key="7">
    <source>
        <dbReference type="Proteomes" id="UP000190229"/>
    </source>
</evidence>
<dbReference type="RefSeq" id="WP_079291289.1">
    <property type="nucleotide sequence ID" value="NZ_MWPS01000027.1"/>
</dbReference>
<organism evidence="6 7">
    <name type="scientific">Ferroacidibacillus organovorans</name>
    <dbReference type="NCBI Taxonomy" id="1765683"/>
    <lineage>
        <taxon>Bacteria</taxon>
        <taxon>Bacillati</taxon>
        <taxon>Bacillota</taxon>
        <taxon>Bacilli</taxon>
        <taxon>Bacillales</taxon>
        <taxon>Alicyclobacillaceae</taxon>
        <taxon>Ferroacidibacillus</taxon>
    </lineage>
</organism>
<dbReference type="GO" id="GO:0071978">
    <property type="term" value="P:bacterial-type flagellum-dependent swarming motility"/>
    <property type="evidence" value="ECO:0007669"/>
    <property type="project" value="TreeGrafter"/>
</dbReference>
<feature type="domain" description="Flagellar basal body rod protein N-terminal" evidence="3">
    <location>
        <begin position="5"/>
        <end position="35"/>
    </location>
</feature>
<evidence type="ECO:0000259" key="4">
    <source>
        <dbReference type="Pfam" id="PF06429"/>
    </source>
</evidence>
<protein>
    <submittedName>
        <fullName evidence="6">Uncharacterized protein</fullName>
    </submittedName>
</protein>
<dbReference type="NCBIfam" id="TIGR03506">
    <property type="entry name" value="FlgEFG_subfam"/>
    <property type="match status" value="2"/>
</dbReference>
<comment type="subcellular location">
    <subcellularLocation>
        <location evidence="2">Bacterial flagellum basal body</location>
    </subcellularLocation>
</comment>
<dbReference type="InterPro" id="IPR020013">
    <property type="entry name" value="Flagellar_FlgE/F/G"/>
</dbReference>
<evidence type="ECO:0000259" key="5">
    <source>
        <dbReference type="Pfam" id="PF22692"/>
    </source>
</evidence>
<dbReference type="GO" id="GO:0009425">
    <property type="term" value="C:bacterial-type flagellum basal body"/>
    <property type="evidence" value="ECO:0007669"/>
    <property type="project" value="UniProtKB-SubCell"/>
</dbReference>
<evidence type="ECO:0000313" key="6">
    <source>
        <dbReference type="EMBL" id="OPG15672.1"/>
    </source>
</evidence>
<keyword evidence="2" id="KW-0975">Bacterial flagellum</keyword>
<accession>A0A1V4ES26</accession>
<evidence type="ECO:0000259" key="3">
    <source>
        <dbReference type="Pfam" id="PF00460"/>
    </source>
</evidence>
<evidence type="ECO:0000256" key="2">
    <source>
        <dbReference type="RuleBase" id="RU362116"/>
    </source>
</evidence>
<dbReference type="PANTHER" id="PTHR30435">
    <property type="entry name" value="FLAGELLAR PROTEIN"/>
    <property type="match status" value="1"/>
</dbReference>
<evidence type="ECO:0000256" key="1">
    <source>
        <dbReference type="ARBA" id="ARBA00009677"/>
    </source>
</evidence>
<dbReference type="SUPFAM" id="SSF117143">
    <property type="entry name" value="Flagellar hook protein flgE"/>
    <property type="match status" value="1"/>
</dbReference>
<dbReference type="PROSITE" id="PS00588">
    <property type="entry name" value="FLAGELLA_BB_ROD"/>
    <property type="match status" value="1"/>
</dbReference>
<feature type="domain" description="Flagellar basal-body/hook protein C-terminal" evidence="4">
    <location>
        <begin position="265"/>
        <end position="310"/>
    </location>
</feature>
<feature type="domain" description="Flagellar hook protein FlgE/F/G-like D1" evidence="5">
    <location>
        <begin position="95"/>
        <end position="205"/>
    </location>
</feature>
<dbReference type="InterPro" id="IPR001444">
    <property type="entry name" value="Flag_bb_rod_N"/>
</dbReference>
<dbReference type="EMBL" id="MWPS01000027">
    <property type="protein sequence ID" value="OPG15672.1"/>
    <property type="molecule type" value="Genomic_DNA"/>
</dbReference>
<dbReference type="InterPro" id="IPR010930">
    <property type="entry name" value="Flg_bb/hook_C_dom"/>
</dbReference>
<dbReference type="InterPro" id="IPR053967">
    <property type="entry name" value="LlgE_F_G-like_D1"/>
</dbReference>
<dbReference type="AlphaFoldDB" id="A0A1V4ES26"/>
<dbReference type="InterPro" id="IPR019776">
    <property type="entry name" value="Flagellar_basal_body_rod_CS"/>
</dbReference>
<dbReference type="Pfam" id="PF00460">
    <property type="entry name" value="Flg_bb_rod"/>
    <property type="match status" value="1"/>
</dbReference>
<sequence length="314" mass="31766">MLRSLYSAVSGMNAYQTSLDVVGNNIANVDTTGFKSGRVEFSDILSQTVSGASSPTANLGGINAQQIGLGVNISAVQNSFTQGADQVTGVPTDIALNGDGFFVVSPQGQLSSATGTPPANASTVPLYYSRAGNFSVDGAGNLVLPDGSKLMGQFVPANAGTPGPAPTSFSSTNLSAVNLGMPASAAGGPNVTLNNYTIGQNGQITLTDPTNGTIVGTYYVPVARVTNPAGMTKVGANLFTTSVNSGGGNIPPLYTPGQNGAASFQSGALEASNVNLTDQFTAMIIAQQAFDANSKVINTDNNILSTVLNLEQQA</sequence>
<dbReference type="InterPro" id="IPR037925">
    <property type="entry name" value="FlgE/F/G-like"/>
</dbReference>
<proteinExistence type="inferred from homology"/>